<name>A0ABS7BUV5_9SPHN</name>
<keyword evidence="3 5" id="KW-1133">Transmembrane helix</keyword>
<sequence length="153" mass="16356">MRGQILGVDVRSGDGLVAGEDGERYTFSPEDWAQHGEPSRGQLVDFEAAAGRARNVFPVPVAPAAAPPATPTSTAAAPVPTTDRNKYIAAVLAFLFGIFGIHRFYLGRVTSGIIMAVLTFTVIGALVTVPLSIVDMVRYLVMSDRDFAARYGR</sequence>
<feature type="transmembrane region" description="Helical" evidence="5">
    <location>
        <begin position="87"/>
        <end position="106"/>
    </location>
</feature>
<dbReference type="Pfam" id="PF05154">
    <property type="entry name" value="TM2"/>
    <property type="match status" value="1"/>
</dbReference>
<feature type="transmembrane region" description="Helical" evidence="5">
    <location>
        <begin position="112"/>
        <end position="134"/>
    </location>
</feature>
<dbReference type="RefSeq" id="WP_219750811.1">
    <property type="nucleotide sequence ID" value="NZ_JAHXZN010000019.1"/>
</dbReference>
<reference evidence="7 8" key="1">
    <citation type="submission" date="2021-07" db="EMBL/GenBank/DDBJ databases">
        <title>Sphingomonas sp.</title>
        <authorList>
            <person name="Feng G."/>
            <person name="Li J."/>
            <person name="Pan M."/>
        </authorList>
    </citation>
    <scope>NUCLEOTIDE SEQUENCE [LARGE SCALE GENOMIC DNA]</scope>
    <source>
        <strain evidence="7 8">RRHST34</strain>
    </source>
</reference>
<evidence type="ECO:0000313" key="8">
    <source>
        <dbReference type="Proteomes" id="UP000759103"/>
    </source>
</evidence>
<evidence type="ECO:0000256" key="3">
    <source>
        <dbReference type="ARBA" id="ARBA00022989"/>
    </source>
</evidence>
<dbReference type="EMBL" id="JAHXZN010000019">
    <property type="protein sequence ID" value="MBW6533292.1"/>
    <property type="molecule type" value="Genomic_DNA"/>
</dbReference>
<evidence type="ECO:0000256" key="1">
    <source>
        <dbReference type="ARBA" id="ARBA00004141"/>
    </source>
</evidence>
<protein>
    <submittedName>
        <fullName evidence="7">TM2 domain-containing protein</fullName>
    </submittedName>
</protein>
<comment type="subcellular location">
    <subcellularLocation>
        <location evidence="1">Membrane</location>
        <topology evidence="1">Multi-pass membrane protein</topology>
    </subcellularLocation>
</comment>
<gene>
    <name evidence="7" type="ORF">KZ820_21345</name>
</gene>
<evidence type="ECO:0000256" key="4">
    <source>
        <dbReference type="ARBA" id="ARBA00023136"/>
    </source>
</evidence>
<evidence type="ECO:0000313" key="7">
    <source>
        <dbReference type="EMBL" id="MBW6533292.1"/>
    </source>
</evidence>
<evidence type="ECO:0000256" key="5">
    <source>
        <dbReference type="SAM" id="Phobius"/>
    </source>
</evidence>
<feature type="domain" description="TM2" evidence="6">
    <location>
        <begin position="83"/>
        <end position="127"/>
    </location>
</feature>
<dbReference type="Proteomes" id="UP000759103">
    <property type="component" value="Unassembled WGS sequence"/>
</dbReference>
<keyword evidence="2 5" id="KW-0812">Transmembrane</keyword>
<evidence type="ECO:0000259" key="6">
    <source>
        <dbReference type="Pfam" id="PF05154"/>
    </source>
</evidence>
<proteinExistence type="predicted"/>
<keyword evidence="8" id="KW-1185">Reference proteome</keyword>
<dbReference type="InterPro" id="IPR007829">
    <property type="entry name" value="TM2"/>
</dbReference>
<organism evidence="7 8">
    <name type="scientific">Sphingomonas citri</name>
    <dbReference type="NCBI Taxonomy" id="2862499"/>
    <lineage>
        <taxon>Bacteria</taxon>
        <taxon>Pseudomonadati</taxon>
        <taxon>Pseudomonadota</taxon>
        <taxon>Alphaproteobacteria</taxon>
        <taxon>Sphingomonadales</taxon>
        <taxon>Sphingomonadaceae</taxon>
        <taxon>Sphingomonas</taxon>
    </lineage>
</organism>
<evidence type="ECO:0000256" key="2">
    <source>
        <dbReference type="ARBA" id="ARBA00022692"/>
    </source>
</evidence>
<accession>A0ABS7BUV5</accession>
<keyword evidence="4 5" id="KW-0472">Membrane</keyword>
<comment type="caution">
    <text evidence="7">The sequence shown here is derived from an EMBL/GenBank/DDBJ whole genome shotgun (WGS) entry which is preliminary data.</text>
</comment>